<dbReference type="AlphaFoldDB" id="A0A3S9WQG8"/>
<dbReference type="GO" id="GO:0008880">
    <property type="term" value="F:glucuronate isomerase activity"/>
    <property type="evidence" value="ECO:0007669"/>
    <property type="project" value="UniProtKB-EC"/>
</dbReference>
<evidence type="ECO:0000256" key="1">
    <source>
        <dbReference type="ARBA" id="ARBA00001165"/>
    </source>
</evidence>
<dbReference type="RefSeq" id="WP_046748540.1">
    <property type="nucleotide sequence ID" value="NZ_CP031422.1"/>
</dbReference>
<dbReference type="InterPro" id="IPR003766">
    <property type="entry name" value="Uronate_isomerase"/>
</dbReference>
<gene>
    <name evidence="7" type="primary">uxaC</name>
    <name evidence="7" type="ORF">CVS54_03693</name>
</gene>
<dbReference type="PANTHER" id="PTHR30068:SF4">
    <property type="entry name" value="URONATE ISOMERASE"/>
    <property type="match status" value="1"/>
</dbReference>
<evidence type="ECO:0000256" key="4">
    <source>
        <dbReference type="ARBA" id="ARBA00012546"/>
    </source>
</evidence>
<dbReference type="GO" id="GO:0042840">
    <property type="term" value="P:D-glucuronate catabolic process"/>
    <property type="evidence" value="ECO:0007669"/>
    <property type="project" value="TreeGrafter"/>
</dbReference>
<dbReference type="EMBL" id="CP031422">
    <property type="protein sequence ID" value="AZS42330.1"/>
    <property type="molecule type" value="Genomic_DNA"/>
</dbReference>
<comment type="pathway">
    <text evidence="2">Carbohydrate metabolism; pentose and glucuronate interconversion.</text>
</comment>
<proteinExistence type="inferred from homology"/>
<sequence>MSRELSPHVDRLLPADPGVRELARRLYDTVAAAPILSPHGHVDAALLADDKPFPDPATLLITPDHYVLRLLHAVGVPLDALGRGAAPADPQEVWRAFCANWDVFLGTPVRYWFETSLAEVFGVTEQPSAGNADELYAHIDAQLHTAAFHPRALFDRFRIEVLATTDDPADDLAAHARLRDDPSFHGHVLPTFRADRYMDPSSAGWASAIADLSEAAGADAGSYAGLLEALRRRRAAFRAAGGTATDTGVLDAGSQPLTSADAERIHAAGLRSEVTAEDATAYRRNMLYRLAEMSSDDGLVMQLHPGVIRNHHRDTLARFGSDSGHDLPDVAAFTRPLTPILNDFGTNETFRMVLFTVDETAFSREIGPLAGFYPSVYAGAPWWFLDTPDAIARYRRSVTDSAGFTKTSGFVDDTRAFCSIPARHDMSRRLDAGYLAALVSEHRLTEEQAFALAHRFVDDIPRTTFRLPGGTASAS</sequence>
<dbReference type="SUPFAM" id="SSF51556">
    <property type="entry name" value="Metallo-dependent hydrolases"/>
    <property type="match status" value="1"/>
</dbReference>
<organism evidence="7 8">
    <name type="scientific">Microbacterium oxydans</name>
    <dbReference type="NCBI Taxonomy" id="82380"/>
    <lineage>
        <taxon>Bacteria</taxon>
        <taxon>Bacillati</taxon>
        <taxon>Actinomycetota</taxon>
        <taxon>Actinomycetes</taxon>
        <taxon>Micrococcales</taxon>
        <taxon>Microbacteriaceae</taxon>
        <taxon>Microbacterium</taxon>
    </lineage>
</organism>
<protein>
    <recommendedName>
        <fullName evidence="5">Uronate isomerase</fullName>
        <ecNumber evidence="4">5.3.1.12</ecNumber>
    </recommendedName>
</protein>
<dbReference type="Gene3D" id="3.20.20.140">
    <property type="entry name" value="Metal-dependent hydrolases"/>
    <property type="match status" value="1"/>
</dbReference>
<comment type="catalytic activity">
    <reaction evidence="1">
        <text>D-glucuronate = D-fructuronate</text>
        <dbReference type="Rhea" id="RHEA:13049"/>
        <dbReference type="ChEBI" id="CHEBI:58720"/>
        <dbReference type="ChEBI" id="CHEBI:59863"/>
        <dbReference type="EC" id="5.3.1.12"/>
    </reaction>
</comment>
<dbReference type="NCBIfam" id="NF002794">
    <property type="entry name" value="PRK02925.1"/>
    <property type="match status" value="1"/>
</dbReference>
<evidence type="ECO:0000313" key="8">
    <source>
        <dbReference type="Proteomes" id="UP000274841"/>
    </source>
</evidence>
<keyword evidence="6 7" id="KW-0413">Isomerase</keyword>
<dbReference type="Proteomes" id="UP000274841">
    <property type="component" value="Chromosome"/>
</dbReference>
<dbReference type="PANTHER" id="PTHR30068">
    <property type="entry name" value="URONATE ISOMERASE"/>
    <property type="match status" value="1"/>
</dbReference>
<accession>A0A3S9WQG8</accession>
<dbReference type="KEGG" id="moy:CVS54_03693"/>
<reference evidence="7 8" key="1">
    <citation type="submission" date="2018-08" db="EMBL/GenBank/DDBJ databases">
        <title>Microbacterium oxydans strain HG3.</title>
        <authorList>
            <person name="ORTET P."/>
        </authorList>
    </citation>
    <scope>NUCLEOTIDE SEQUENCE [LARGE SCALE GENOMIC DNA]</scope>
    <source>
        <strain evidence="7 8">HG3</strain>
    </source>
</reference>
<dbReference type="Pfam" id="PF02614">
    <property type="entry name" value="UxaC"/>
    <property type="match status" value="1"/>
</dbReference>
<evidence type="ECO:0000256" key="2">
    <source>
        <dbReference type="ARBA" id="ARBA00004892"/>
    </source>
</evidence>
<dbReference type="UniPathway" id="UPA00246"/>
<dbReference type="GO" id="GO:0019698">
    <property type="term" value="P:D-galacturonate catabolic process"/>
    <property type="evidence" value="ECO:0007669"/>
    <property type="project" value="TreeGrafter"/>
</dbReference>
<evidence type="ECO:0000256" key="5">
    <source>
        <dbReference type="ARBA" id="ARBA00020555"/>
    </source>
</evidence>
<dbReference type="InterPro" id="IPR032466">
    <property type="entry name" value="Metal_Hydrolase"/>
</dbReference>
<evidence type="ECO:0000256" key="3">
    <source>
        <dbReference type="ARBA" id="ARBA00008397"/>
    </source>
</evidence>
<comment type="similarity">
    <text evidence="3">Belongs to the metallo-dependent hydrolases superfamily. Uronate isomerase family.</text>
</comment>
<evidence type="ECO:0000313" key="7">
    <source>
        <dbReference type="EMBL" id="AZS42330.1"/>
    </source>
</evidence>
<evidence type="ECO:0000256" key="6">
    <source>
        <dbReference type="ARBA" id="ARBA00023235"/>
    </source>
</evidence>
<name>A0A3S9WQG8_9MICO</name>
<dbReference type="EC" id="5.3.1.12" evidence="4"/>
<dbReference type="Gene3D" id="1.10.2020.10">
    <property type="entry name" value="uronate isomerase, domain 2, chain A"/>
    <property type="match status" value="1"/>
</dbReference>